<comment type="caution">
    <text evidence="1">The sequence shown here is derived from an EMBL/GenBank/DDBJ whole genome shotgun (WGS) entry which is preliminary data.</text>
</comment>
<accession>A0A9D1R816</accession>
<evidence type="ECO:0000313" key="1">
    <source>
        <dbReference type="EMBL" id="HIW82644.1"/>
    </source>
</evidence>
<proteinExistence type="predicted"/>
<protein>
    <submittedName>
        <fullName evidence="1">Uncharacterized protein</fullName>
    </submittedName>
</protein>
<dbReference type="EMBL" id="DXGH01000073">
    <property type="protein sequence ID" value="HIW82644.1"/>
    <property type="molecule type" value="Genomic_DNA"/>
</dbReference>
<dbReference type="Proteomes" id="UP000824265">
    <property type="component" value="Unassembled WGS sequence"/>
</dbReference>
<gene>
    <name evidence="1" type="ORF">H9742_14180</name>
</gene>
<name>A0A9D1R816_9FIRM</name>
<organism evidence="1 2">
    <name type="scientific">Candidatus Acetatifactor stercoripullorum</name>
    <dbReference type="NCBI Taxonomy" id="2838414"/>
    <lineage>
        <taxon>Bacteria</taxon>
        <taxon>Bacillati</taxon>
        <taxon>Bacillota</taxon>
        <taxon>Clostridia</taxon>
        <taxon>Lachnospirales</taxon>
        <taxon>Lachnospiraceae</taxon>
        <taxon>Acetatifactor</taxon>
    </lineage>
</organism>
<evidence type="ECO:0000313" key="2">
    <source>
        <dbReference type="Proteomes" id="UP000824265"/>
    </source>
</evidence>
<reference evidence="1" key="2">
    <citation type="submission" date="2021-04" db="EMBL/GenBank/DDBJ databases">
        <authorList>
            <person name="Gilroy R."/>
        </authorList>
    </citation>
    <scope>NUCLEOTIDE SEQUENCE</scope>
    <source>
        <strain evidence="1">CHK195-6426</strain>
    </source>
</reference>
<sequence length="88" mass="10222">MAVWYCYGCQEDIGDSEYCPYCGLHRTGEKDTRSAKPKGIAGVLKKRTRKTNPPVLSEEECLLYGIHPKDEMYRKTMELDVLSRNYKR</sequence>
<dbReference type="AlphaFoldDB" id="A0A9D1R816"/>
<reference evidence="1" key="1">
    <citation type="journal article" date="2021" name="PeerJ">
        <title>Extensive microbial diversity within the chicken gut microbiome revealed by metagenomics and culture.</title>
        <authorList>
            <person name="Gilroy R."/>
            <person name="Ravi A."/>
            <person name="Getino M."/>
            <person name="Pursley I."/>
            <person name="Horton D.L."/>
            <person name="Alikhan N.F."/>
            <person name="Baker D."/>
            <person name="Gharbi K."/>
            <person name="Hall N."/>
            <person name="Watson M."/>
            <person name="Adriaenssens E.M."/>
            <person name="Foster-Nyarko E."/>
            <person name="Jarju S."/>
            <person name="Secka A."/>
            <person name="Antonio M."/>
            <person name="Oren A."/>
            <person name="Chaudhuri R.R."/>
            <person name="La Ragione R."/>
            <person name="Hildebrand F."/>
            <person name="Pallen M.J."/>
        </authorList>
    </citation>
    <scope>NUCLEOTIDE SEQUENCE</scope>
    <source>
        <strain evidence="1">CHK195-6426</strain>
    </source>
</reference>